<dbReference type="Gene3D" id="1.10.8.100">
    <property type="entry name" value="Ribosomal RNA adenine dimethylase-like, domain 2"/>
    <property type="match status" value="1"/>
</dbReference>
<proteinExistence type="inferred from homology"/>
<evidence type="ECO:0000256" key="5">
    <source>
        <dbReference type="ARBA" id="ARBA00022884"/>
    </source>
</evidence>
<feature type="binding site" evidence="8">
    <location>
        <position position="84"/>
    </location>
    <ligand>
        <name>S-adenosyl-L-methionine</name>
        <dbReference type="ChEBI" id="CHEBI:59789"/>
    </ligand>
</feature>
<feature type="binding site" evidence="8">
    <location>
        <position position="13"/>
    </location>
    <ligand>
        <name>S-adenosyl-L-methionine</name>
        <dbReference type="ChEBI" id="CHEBI:59789"/>
    </ligand>
</feature>
<feature type="binding site" evidence="8">
    <location>
        <position position="101"/>
    </location>
    <ligand>
        <name>S-adenosyl-L-methionine</name>
        <dbReference type="ChEBI" id="CHEBI:59789"/>
    </ligand>
</feature>
<organism evidence="10 11">
    <name type="scientific">Virgibacillus massiliensis</name>
    <dbReference type="NCBI Taxonomy" id="1462526"/>
    <lineage>
        <taxon>Bacteria</taxon>
        <taxon>Bacillati</taxon>
        <taxon>Bacillota</taxon>
        <taxon>Bacilli</taxon>
        <taxon>Bacillales</taxon>
        <taxon>Bacillaceae</taxon>
        <taxon>Virgibacillus</taxon>
    </lineage>
</organism>
<evidence type="ECO:0000256" key="8">
    <source>
        <dbReference type="PROSITE-ProRule" id="PRU01026"/>
    </source>
</evidence>
<name>A0A024QH97_9BACI</name>
<comment type="caution">
    <text evidence="10">The sequence shown here is derived from an EMBL/GenBank/DDBJ whole genome shotgun (WGS) entry which is preliminary data.</text>
</comment>
<dbReference type="OrthoDB" id="9786598at2"/>
<dbReference type="SUPFAM" id="SSF53335">
    <property type="entry name" value="S-adenosyl-L-methionine-dependent methyltransferases"/>
    <property type="match status" value="1"/>
</dbReference>
<dbReference type="CDD" id="cd02440">
    <property type="entry name" value="AdoMet_MTases"/>
    <property type="match status" value="1"/>
</dbReference>
<dbReference type="InterPro" id="IPR020598">
    <property type="entry name" value="rRNA_Ade_methylase_Trfase_N"/>
</dbReference>
<comment type="similarity">
    <text evidence="8">Belongs to the class I-like SAM-binding methyltransferase superfamily. rRNA adenine N(6)-methyltransferase family.</text>
</comment>
<dbReference type="PROSITE" id="PS01131">
    <property type="entry name" value="RRNA_A_DIMETH"/>
    <property type="match status" value="1"/>
</dbReference>
<dbReference type="GO" id="GO:0003723">
    <property type="term" value="F:RNA binding"/>
    <property type="evidence" value="ECO:0007669"/>
    <property type="project" value="UniProtKB-UniRule"/>
</dbReference>
<dbReference type="Gene3D" id="3.40.50.150">
    <property type="entry name" value="Vaccinia Virus protein VP39"/>
    <property type="match status" value="1"/>
</dbReference>
<dbReference type="EMBL" id="CCDP010000003">
    <property type="protein sequence ID" value="CDQ41560.1"/>
    <property type="molecule type" value="Genomic_DNA"/>
</dbReference>
<dbReference type="eggNOG" id="COG0030">
    <property type="taxonomic scope" value="Bacteria"/>
</dbReference>
<evidence type="ECO:0000256" key="1">
    <source>
        <dbReference type="ARBA" id="ARBA00016505"/>
    </source>
</evidence>
<evidence type="ECO:0000313" key="11">
    <source>
        <dbReference type="Proteomes" id="UP000028875"/>
    </source>
</evidence>
<dbReference type="AlphaFoldDB" id="A0A024QH97"/>
<dbReference type="InterPro" id="IPR023165">
    <property type="entry name" value="rRNA_Ade_diMease-like_C"/>
</dbReference>
<feature type="domain" description="Ribosomal RNA adenine methylase transferase N-terminal" evidence="9">
    <location>
        <begin position="18"/>
        <end position="180"/>
    </location>
</feature>
<gene>
    <name evidence="10" type="primary">ermC</name>
    <name evidence="10" type="ORF">BN990_03933</name>
</gene>
<evidence type="ECO:0000256" key="2">
    <source>
        <dbReference type="ARBA" id="ARBA00022603"/>
    </source>
</evidence>
<protein>
    <recommendedName>
        <fullName evidence="1">rRNA adenine N-6-methyltransferase</fullName>
    </recommendedName>
    <alternativeName>
        <fullName evidence="7">Erythromycin resistance protein</fullName>
    </alternativeName>
    <alternativeName>
        <fullName evidence="6">Macrolide-lincosamide-streptogramin B resistance protein</fullName>
    </alternativeName>
</protein>
<keyword evidence="4 8" id="KW-0949">S-adenosyl-L-methionine</keyword>
<evidence type="ECO:0000313" key="10">
    <source>
        <dbReference type="EMBL" id="CDQ41560.1"/>
    </source>
</evidence>
<sequence>MNKKNIKYSQNFITSKHHINKIMSNIELNANDNIFEIGSGKGHFTLELIQKCNYVTAIEIDSKLCIQTKNKLANYDNFQVINKDILQFKFPNNKAYKIYGNIPYYISTDIVRKIVFESEATVSYLIVEDGFAKRLLNTNRSLALLLMTKVDISILSMIPREYFHPKPNINSSLIVLKRHPSKISSKDRKKYNYFVRLWVNKEYRKLFTKNQFNQALKYAKIKDLNNINFEQFLSLFNSYKKFNS</sequence>
<reference evidence="10 11" key="1">
    <citation type="submission" date="2014-03" db="EMBL/GenBank/DDBJ databases">
        <authorList>
            <person name="Urmite Genomes U."/>
        </authorList>
    </citation>
    <scope>NUCLEOTIDE SEQUENCE [LARGE SCALE GENOMIC DNA]</scope>
    <source>
        <strain evidence="10 11">Vm-5</strain>
    </source>
</reference>
<dbReference type="InterPro" id="IPR029063">
    <property type="entry name" value="SAM-dependent_MTases_sf"/>
</dbReference>
<dbReference type="InterPro" id="IPR001737">
    <property type="entry name" value="KsgA/Erm"/>
</dbReference>
<evidence type="ECO:0000256" key="3">
    <source>
        <dbReference type="ARBA" id="ARBA00022679"/>
    </source>
</evidence>
<dbReference type="PANTHER" id="PTHR11727">
    <property type="entry name" value="DIMETHYLADENOSINE TRANSFERASE"/>
    <property type="match status" value="1"/>
</dbReference>
<keyword evidence="11" id="KW-1185">Reference proteome</keyword>
<feature type="binding site" evidence="8">
    <location>
        <position position="38"/>
    </location>
    <ligand>
        <name>S-adenosyl-L-methionine</name>
        <dbReference type="ChEBI" id="CHEBI:59789"/>
    </ligand>
</feature>
<dbReference type="GO" id="GO:0000179">
    <property type="term" value="F:rRNA (adenine-N6,N6-)-dimethyltransferase activity"/>
    <property type="evidence" value="ECO:0007669"/>
    <property type="project" value="UniProtKB-UniRule"/>
</dbReference>
<evidence type="ECO:0000256" key="4">
    <source>
        <dbReference type="ARBA" id="ARBA00022691"/>
    </source>
</evidence>
<keyword evidence="2 8" id="KW-0489">Methyltransferase</keyword>
<evidence type="ECO:0000256" key="7">
    <source>
        <dbReference type="ARBA" id="ARBA00030809"/>
    </source>
</evidence>
<dbReference type="RefSeq" id="WP_021292539.1">
    <property type="nucleotide sequence ID" value="NZ_BNER01000005.1"/>
</dbReference>
<dbReference type="PROSITE" id="PS51689">
    <property type="entry name" value="SAM_RNA_A_N6_MT"/>
    <property type="match status" value="1"/>
</dbReference>
<keyword evidence="3 8" id="KW-0808">Transferase</keyword>
<accession>A0A024QH97</accession>
<dbReference type="InterPro" id="IPR020596">
    <property type="entry name" value="rRNA_Ade_Mease_Trfase_CS"/>
</dbReference>
<keyword evidence="5 8" id="KW-0694">RNA-binding</keyword>
<dbReference type="Proteomes" id="UP000028875">
    <property type="component" value="Unassembled WGS sequence"/>
</dbReference>
<dbReference type="PANTHER" id="PTHR11727:SF7">
    <property type="entry name" value="DIMETHYLADENOSINE TRANSFERASE-RELATED"/>
    <property type="match status" value="1"/>
</dbReference>
<dbReference type="NCBIfam" id="NF000499">
    <property type="entry name" value="Erm23S_rRNA_broad"/>
    <property type="match status" value="1"/>
</dbReference>
<evidence type="ECO:0000259" key="9">
    <source>
        <dbReference type="SMART" id="SM00650"/>
    </source>
</evidence>
<feature type="binding site" evidence="8">
    <location>
        <position position="11"/>
    </location>
    <ligand>
        <name>S-adenosyl-L-methionine</name>
        <dbReference type="ChEBI" id="CHEBI:59789"/>
    </ligand>
</feature>
<dbReference type="STRING" id="1462526.BN990_03933"/>
<reference evidence="11" key="2">
    <citation type="submission" date="2014-05" db="EMBL/GenBank/DDBJ databases">
        <title>Draft genome sequence of Virgibacillus massiliensis Vm-5.</title>
        <authorList>
            <person name="Khelaifia S."/>
            <person name="Croce O."/>
            <person name="Lagier J.C."/>
            <person name="Raoult D."/>
        </authorList>
    </citation>
    <scope>NUCLEOTIDE SEQUENCE [LARGE SCALE GENOMIC DNA]</scope>
    <source>
        <strain evidence="11">Vm-5</strain>
    </source>
</reference>
<feature type="binding site" evidence="8">
    <location>
        <position position="59"/>
    </location>
    <ligand>
        <name>S-adenosyl-L-methionine</name>
        <dbReference type="ChEBI" id="CHEBI:59789"/>
    </ligand>
</feature>
<evidence type="ECO:0000256" key="6">
    <source>
        <dbReference type="ARBA" id="ARBA00029941"/>
    </source>
</evidence>
<dbReference type="SMART" id="SM00650">
    <property type="entry name" value="rADc"/>
    <property type="match status" value="1"/>
</dbReference>
<dbReference type="Pfam" id="PF00398">
    <property type="entry name" value="RrnaAD"/>
    <property type="match status" value="1"/>
</dbReference>